<accession>A0A9P3GJZ3</accession>
<dbReference type="EMBL" id="BPQB01000051">
    <property type="protein sequence ID" value="GJE95669.1"/>
    <property type="molecule type" value="Genomic_DNA"/>
</dbReference>
<comment type="caution">
    <text evidence="1">The sequence shown here is derived from an EMBL/GenBank/DDBJ whole genome shotgun (WGS) entry which is preliminary data.</text>
</comment>
<organism evidence="1 2">
    <name type="scientific">Phanerochaete sordida</name>
    <dbReference type="NCBI Taxonomy" id="48140"/>
    <lineage>
        <taxon>Eukaryota</taxon>
        <taxon>Fungi</taxon>
        <taxon>Dikarya</taxon>
        <taxon>Basidiomycota</taxon>
        <taxon>Agaricomycotina</taxon>
        <taxon>Agaricomycetes</taxon>
        <taxon>Polyporales</taxon>
        <taxon>Phanerochaetaceae</taxon>
        <taxon>Phanerochaete</taxon>
    </lineage>
</organism>
<name>A0A9P3GJZ3_9APHY</name>
<evidence type="ECO:0000313" key="2">
    <source>
        <dbReference type="Proteomes" id="UP000703269"/>
    </source>
</evidence>
<sequence length="104" mass="11321">MFFDGVAGWLCNGDDSTPIVLTSAGQVLRELALSVEDTLQRSRERFTYLGIAHEQSEAHGHCSSPRSLAECPSVNPCGDEVHGMPLTRDRHCPTLAQHDSLCAI</sequence>
<reference evidence="1 2" key="1">
    <citation type="submission" date="2021-08" db="EMBL/GenBank/DDBJ databases">
        <title>Draft Genome Sequence of Phanerochaete sordida strain YK-624.</title>
        <authorList>
            <person name="Mori T."/>
            <person name="Dohra H."/>
            <person name="Suzuki T."/>
            <person name="Kawagishi H."/>
            <person name="Hirai H."/>
        </authorList>
    </citation>
    <scope>NUCLEOTIDE SEQUENCE [LARGE SCALE GENOMIC DNA]</scope>
    <source>
        <strain evidence="1 2">YK-624</strain>
    </source>
</reference>
<keyword evidence="2" id="KW-1185">Reference proteome</keyword>
<dbReference type="AlphaFoldDB" id="A0A9P3GJZ3"/>
<evidence type="ECO:0000313" key="1">
    <source>
        <dbReference type="EMBL" id="GJE95669.1"/>
    </source>
</evidence>
<dbReference type="Proteomes" id="UP000703269">
    <property type="component" value="Unassembled WGS sequence"/>
</dbReference>
<proteinExistence type="predicted"/>
<protein>
    <submittedName>
        <fullName evidence="1">Uncharacterized protein</fullName>
    </submittedName>
</protein>
<gene>
    <name evidence="1" type="ORF">PsYK624_118550</name>
</gene>